<keyword evidence="4" id="KW-1185">Reference proteome</keyword>
<name>A0A151WGW0_9HYME</name>
<evidence type="ECO:0000256" key="1">
    <source>
        <dbReference type="ARBA" id="ARBA00022737"/>
    </source>
</evidence>
<dbReference type="Proteomes" id="UP000075809">
    <property type="component" value="Unassembled WGS sequence"/>
</dbReference>
<dbReference type="Gene3D" id="2.130.10.30">
    <property type="entry name" value="Regulator of chromosome condensation 1/beta-lactamase-inhibitor protein II"/>
    <property type="match status" value="1"/>
</dbReference>
<dbReference type="AlphaFoldDB" id="A0A151WGW0"/>
<proteinExistence type="predicted"/>
<evidence type="ECO:0000313" key="3">
    <source>
        <dbReference type="EMBL" id="KYQ47070.1"/>
    </source>
</evidence>
<reference evidence="3 4" key="1">
    <citation type="submission" date="2015-09" db="EMBL/GenBank/DDBJ databases">
        <title>Trachymyrmex zeteki WGS genome.</title>
        <authorList>
            <person name="Nygaard S."/>
            <person name="Hu H."/>
            <person name="Boomsma J."/>
            <person name="Zhang G."/>
        </authorList>
    </citation>
    <scope>NUCLEOTIDE SEQUENCE [LARGE SCALE GENOMIC DNA]</scope>
    <source>
        <strain evidence="3">Tzet28-1</strain>
        <tissue evidence="3">Whole body</tissue>
    </source>
</reference>
<dbReference type="EMBL" id="KQ983145">
    <property type="protein sequence ID" value="KYQ47070.1"/>
    <property type="molecule type" value="Genomic_DNA"/>
</dbReference>
<gene>
    <name evidence="3" type="ORF">ALC60_13927</name>
</gene>
<protein>
    <submittedName>
        <fullName evidence="3">Putative E3 ubiquitin-protein ligase HERC4</fullName>
    </submittedName>
</protein>
<dbReference type="Pfam" id="PF13540">
    <property type="entry name" value="RCC1_2"/>
    <property type="match status" value="1"/>
</dbReference>
<evidence type="ECO:0000256" key="2">
    <source>
        <dbReference type="PROSITE-ProRule" id="PRU00235"/>
    </source>
</evidence>
<evidence type="ECO:0000313" key="4">
    <source>
        <dbReference type="Proteomes" id="UP000075809"/>
    </source>
</evidence>
<dbReference type="PANTHER" id="PTHR22870">
    <property type="entry name" value="REGULATOR OF CHROMOSOME CONDENSATION"/>
    <property type="match status" value="1"/>
</dbReference>
<dbReference type="SUPFAM" id="SSF50985">
    <property type="entry name" value="RCC1/BLIP-II"/>
    <property type="match status" value="1"/>
</dbReference>
<accession>A0A151WGW0</accession>
<organism evidence="3 4">
    <name type="scientific">Mycetomoellerius zeteki</name>
    <dbReference type="NCBI Taxonomy" id="64791"/>
    <lineage>
        <taxon>Eukaryota</taxon>
        <taxon>Metazoa</taxon>
        <taxon>Ecdysozoa</taxon>
        <taxon>Arthropoda</taxon>
        <taxon>Hexapoda</taxon>
        <taxon>Insecta</taxon>
        <taxon>Pterygota</taxon>
        <taxon>Neoptera</taxon>
        <taxon>Endopterygota</taxon>
        <taxon>Hymenoptera</taxon>
        <taxon>Apocrita</taxon>
        <taxon>Aculeata</taxon>
        <taxon>Formicoidea</taxon>
        <taxon>Formicidae</taxon>
        <taxon>Myrmicinae</taxon>
        <taxon>Mycetomoellerius</taxon>
    </lineage>
</organism>
<keyword evidence="1" id="KW-0677">Repeat</keyword>
<dbReference type="PROSITE" id="PS50012">
    <property type="entry name" value="RCC1_3"/>
    <property type="match status" value="1"/>
</dbReference>
<sequence>MGCGINFYVLVTDNCKTYTWYRNVGTKTFIDEPHEIAEFTGKTIVKVACGPDYTLALTDKGKVYSWGSNVSEQLNPNNTHDVSSPIMINIANVKKVSDIAVIDVKSFVKSSEDGLVYCTFDSMVSSKKPVVCEYTNAFDISNSMMGQSPISMTRQFINEEFHILNDLETAFNDKVSLYFVC</sequence>
<dbReference type="STRING" id="64791.A0A151WGW0"/>
<dbReference type="InterPro" id="IPR051210">
    <property type="entry name" value="Ub_ligase/GEF_domain"/>
</dbReference>
<dbReference type="PANTHER" id="PTHR22870:SF408">
    <property type="entry name" value="OS09G0560450 PROTEIN"/>
    <property type="match status" value="1"/>
</dbReference>
<dbReference type="InterPro" id="IPR009091">
    <property type="entry name" value="RCC1/BLIP-II"/>
</dbReference>
<dbReference type="InterPro" id="IPR000408">
    <property type="entry name" value="Reg_chr_condens"/>
</dbReference>
<feature type="repeat" description="RCC1" evidence="2">
    <location>
        <begin position="61"/>
        <end position="112"/>
    </location>
</feature>